<feature type="non-terminal residue" evidence="2">
    <location>
        <position position="1"/>
    </location>
</feature>
<dbReference type="InterPro" id="IPR036397">
    <property type="entry name" value="RNaseH_sf"/>
</dbReference>
<sequence>DLPMRPGKVERREFEYIRHGTQTLIANFDIATGKIIEPNCGDSRTEADYLFNIRRIIESDPNAKKWHLIMDCLNTHQSESLVRFVAQIEGLDIDLGIKGKSGILKSMKSRTAFLNDSTHRIVFHYTPKHCSWLNQIEIWFSILVRKLLRRANFKSQDDLKSRILEFIDYFNQTMAKPFKWTYKGKVLAI</sequence>
<protein>
    <submittedName>
        <fullName evidence="2">Transposase</fullName>
    </submittedName>
</protein>
<dbReference type="Gene3D" id="3.30.420.10">
    <property type="entry name" value="Ribonuclease H-like superfamily/Ribonuclease H"/>
    <property type="match status" value="1"/>
</dbReference>
<proteinExistence type="predicted"/>
<dbReference type="Proteomes" id="UP000623440">
    <property type="component" value="Unassembled WGS sequence"/>
</dbReference>
<reference evidence="2 3" key="1">
    <citation type="journal article" date="2020" name="ISME J.">
        <title>Comparative genomics reveals insights into cyanobacterial evolution and habitat adaptation.</title>
        <authorList>
            <person name="Chen M.Y."/>
            <person name="Teng W.K."/>
            <person name="Zhao L."/>
            <person name="Hu C.X."/>
            <person name="Zhou Y.K."/>
            <person name="Han B.P."/>
            <person name="Song L.R."/>
            <person name="Shu W.S."/>
        </authorList>
    </citation>
    <scope>NUCLEOTIDE SEQUENCE [LARGE SCALE GENOMIC DNA]</scope>
    <source>
        <strain evidence="2 3">FACHB-838</strain>
    </source>
</reference>
<dbReference type="InterPro" id="IPR038717">
    <property type="entry name" value="Tc1-like_DDE_dom"/>
</dbReference>
<organism evidence="2 3">
    <name type="scientific">Nostoc flagelliforme FACHB-838</name>
    <dbReference type="NCBI Taxonomy" id="2692904"/>
    <lineage>
        <taxon>Bacteria</taxon>
        <taxon>Bacillati</taxon>
        <taxon>Cyanobacteriota</taxon>
        <taxon>Cyanophyceae</taxon>
        <taxon>Nostocales</taxon>
        <taxon>Nostocaceae</taxon>
        <taxon>Nostoc</taxon>
    </lineage>
</organism>
<dbReference type="Pfam" id="PF13358">
    <property type="entry name" value="DDE_3"/>
    <property type="match status" value="1"/>
</dbReference>
<evidence type="ECO:0000313" key="2">
    <source>
        <dbReference type="EMBL" id="MBD2534077.1"/>
    </source>
</evidence>
<dbReference type="RefSeq" id="WP_190944603.1">
    <property type="nucleotide sequence ID" value="NZ_JACJSI010000133.1"/>
</dbReference>
<name>A0ABR8DX89_9NOSO</name>
<gene>
    <name evidence="2" type="ORF">H6G97_32900</name>
</gene>
<evidence type="ECO:0000313" key="3">
    <source>
        <dbReference type="Proteomes" id="UP000623440"/>
    </source>
</evidence>
<comment type="caution">
    <text evidence="2">The sequence shown here is derived from an EMBL/GenBank/DDBJ whole genome shotgun (WGS) entry which is preliminary data.</text>
</comment>
<accession>A0ABR8DX89</accession>
<dbReference type="EMBL" id="JACJSI010000133">
    <property type="protein sequence ID" value="MBD2534077.1"/>
    <property type="molecule type" value="Genomic_DNA"/>
</dbReference>
<keyword evidence="3" id="KW-1185">Reference proteome</keyword>
<evidence type="ECO:0000259" key="1">
    <source>
        <dbReference type="Pfam" id="PF13358"/>
    </source>
</evidence>
<feature type="domain" description="Tc1-like transposase DDE" evidence="1">
    <location>
        <begin position="3"/>
        <end position="160"/>
    </location>
</feature>